<dbReference type="EMBL" id="JAOCQF010000001">
    <property type="protein sequence ID" value="MCT8328888.1"/>
    <property type="molecule type" value="Genomic_DNA"/>
</dbReference>
<evidence type="ECO:0000313" key="2">
    <source>
        <dbReference type="EMBL" id="MCT8328888.1"/>
    </source>
</evidence>
<gene>
    <name evidence="2" type="ORF">N5I32_05085</name>
</gene>
<organism evidence="2 3">
    <name type="scientific">Albidovulum sediminis</name>
    <dbReference type="NCBI Taxonomy" id="3066345"/>
    <lineage>
        <taxon>Bacteria</taxon>
        <taxon>Pseudomonadati</taxon>
        <taxon>Pseudomonadota</taxon>
        <taxon>Alphaproteobacteria</taxon>
        <taxon>Rhodobacterales</taxon>
        <taxon>Paracoccaceae</taxon>
        <taxon>Albidovulum</taxon>
    </lineage>
</organism>
<reference evidence="3" key="1">
    <citation type="submission" date="2023-07" db="EMBL/GenBank/DDBJ databases">
        <title>Defluviimonas sediminis sp. nov., isolated from mangrove sediment.</title>
        <authorList>
            <person name="Liu L."/>
            <person name="Li J."/>
            <person name="Huang Y."/>
            <person name="Pan J."/>
            <person name="Li M."/>
        </authorList>
    </citation>
    <scope>NUCLEOTIDE SEQUENCE [LARGE SCALE GENOMIC DNA]</scope>
    <source>
        <strain evidence="3">FT324</strain>
    </source>
</reference>
<protein>
    <submittedName>
        <fullName evidence="2">DUF2798 domain-containing protein</fullName>
    </submittedName>
</protein>
<feature type="transmembrane region" description="Helical" evidence="1">
    <location>
        <begin position="7"/>
        <end position="28"/>
    </location>
</feature>
<evidence type="ECO:0000313" key="3">
    <source>
        <dbReference type="Proteomes" id="UP001205601"/>
    </source>
</evidence>
<keyword evidence="1" id="KW-0472">Membrane</keyword>
<dbReference type="Pfam" id="PF11391">
    <property type="entry name" value="DUF2798"/>
    <property type="match status" value="1"/>
</dbReference>
<proteinExistence type="predicted"/>
<evidence type="ECO:0000256" key="1">
    <source>
        <dbReference type="SAM" id="Phobius"/>
    </source>
</evidence>
<comment type="caution">
    <text evidence="2">The sequence shown here is derived from an EMBL/GenBank/DDBJ whole genome shotgun (WGS) entry which is preliminary data.</text>
</comment>
<keyword evidence="3" id="KW-1185">Reference proteome</keyword>
<dbReference type="Proteomes" id="UP001205601">
    <property type="component" value="Unassembled WGS sequence"/>
</dbReference>
<dbReference type="InterPro" id="IPR021529">
    <property type="entry name" value="DUF2798"/>
</dbReference>
<feature type="transmembrane region" description="Helical" evidence="1">
    <location>
        <begin position="40"/>
        <end position="63"/>
    </location>
</feature>
<keyword evidence="1" id="KW-1133">Transmembrane helix</keyword>
<accession>A0ABT2NLA7</accession>
<sequence>MPPRFAPVLFGFVLSGLMSLIVSGVATLRNAGPVEEFASLWFAAWLPSWFIAFPTVLVVAPFARRLVGRLVKTPAALVR</sequence>
<keyword evidence="1" id="KW-0812">Transmembrane</keyword>
<name>A0ABT2NLA7_9RHOB</name>
<dbReference type="RefSeq" id="WP_261494310.1">
    <property type="nucleotide sequence ID" value="NZ_JAOCQF010000001.1"/>
</dbReference>